<dbReference type="InterPro" id="IPR032719">
    <property type="entry name" value="WbsX"/>
</dbReference>
<dbReference type="Proteomes" id="UP000283538">
    <property type="component" value="Unassembled WGS sequence"/>
</dbReference>
<dbReference type="PANTHER" id="PTHR41244:SF1">
    <property type="entry name" value="GLYCOSYLTRANSFERASE"/>
    <property type="match status" value="1"/>
</dbReference>
<dbReference type="EMBL" id="QSLA01000004">
    <property type="protein sequence ID" value="RHF10408.1"/>
    <property type="molecule type" value="Genomic_DNA"/>
</dbReference>
<comment type="caution">
    <text evidence="2">The sequence shown here is derived from an EMBL/GenBank/DDBJ whole genome shotgun (WGS) entry which is preliminary data.</text>
</comment>
<sequence length="372" mass="43703">MKQNRPRVIAFYLPQFHPTPDNDKWWGKGFTEWTNVGKAKPLFRGHYQPKVPADLGYYDLRLSQSRIEQADLAREAGIEGFCYYHYWFGAGKQELELPFNEVLRLKEPNFPFCLCWANESWHSKFWDNTGRSFSKKTLIEQQYLGHDDNIAHFERLLPAFKDGRYITVDGKILFLIYRPLQFEGIKEFIRDWRNLAQKYGLNGFYFVGQLGQLGRDPTQVDIDNTLSLGFDGVNIVRLWSAVSQRCFIEKCFDKLYSIVTGIPRIANYKSVSSHFIGKEEMEDNIYPTIIPNWDHTPRSGFNGYVLNNSTPELFRFHVRKALATTLQKRADNMIVFLKSWNEWGEGNYMEPDLKYGKKYIETLKQELDKFTL</sequence>
<name>A0A414MG41_9BACE</name>
<evidence type="ECO:0000313" key="1">
    <source>
        <dbReference type="EMBL" id="NME85718.1"/>
    </source>
</evidence>
<reference evidence="1 4" key="2">
    <citation type="submission" date="2020-04" db="EMBL/GenBank/DDBJ databases">
        <authorList>
            <person name="Hitch T.C.A."/>
            <person name="Wylensek D."/>
            <person name="Clavel T."/>
        </authorList>
    </citation>
    <scope>NUCLEOTIDE SEQUENCE [LARGE SCALE GENOMIC DNA]</scope>
    <source>
        <strain evidence="1 4">WCA3-601-WT-5E</strain>
    </source>
</reference>
<evidence type="ECO:0000313" key="3">
    <source>
        <dbReference type="Proteomes" id="UP000283538"/>
    </source>
</evidence>
<dbReference type="Pfam" id="PF14307">
    <property type="entry name" value="Glyco_tran_WbsX"/>
    <property type="match status" value="1"/>
</dbReference>
<accession>A0A414MG41</accession>
<protein>
    <submittedName>
        <fullName evidence="2">Lipopolysaccharide biosynthesis protein</fullName>
    </submittedName>
</protein>
<dbReference type="AlphaFoldDB" id="A0A414MG41"/>
<dbReference type="Gene3D" id="3.20.20.80">
    <property type="entry name" value="Glycosidases"/>
    <property type="match status" value="1"/>
</dbReference>
<dbReference type="RefSeq" id="WP_017140594.1">
    <property type="nucleotide sequence ID" value="NZ_JABAGL010000008.1"/>
</dbReference>
<proteinExistence type="predicted"/>
<evidence type="ECO:0000313" key="4">
    <source>
        <dbReference type="Proteomes" id="UP000520291"/>
    </source>
</evidence>
<reference evidence="2 3" key="1">
    <citation type="submission" date="2018-08" db="EMBL/GenBank/DDBJ databases">
        <title>A genome reference for cultivated species of the human gut microbiota.</title>
        <authorList>
            <person name="Zou Y."/>
            <person name="Xue W."/>
            <person name="Luo G."/>
        </authorList>
    </citation>
    <scope>NUCLEOTIDE SEQUENCE [LARGE SCALE GENOMIC DNA]</scope>
    <source>
        <strain evidence="2 3">AM26-26AC</strain>
    </source>
</reference>
<gene>
    <name evidence="2" type="ORF">DW701_04510</name>
    <name evidence="1" type="ORF">HF841_06725</name>
</gene>
<dbReference type="EMBL" id="JABAGL010000008">
    <property type="protein sequence ID" value="NME85718.1"/>
    <property type="molecule type" value="Genomic_DNA"/>
</dbReference>
<dbReference type="CDD" id="cd11579">
    <property type="entry name" value="Glyco_tran_WbsX"/>
    <property type="match status" value="1"/>
</dbReference>
<organism evidence="2 3">
    <name type="scientific">Bacteroides eggerthii</name>
    <dbReference type="NCBI Taxonomy" id="28111"/>
    <lineage>
        <taxon>Bacteria</taxon>
        <taxon>Pseudomonadati</taxon>
        <taxon>Bacteroidota</taxon>
        <taxon>Bacteroidia</taxon>
        <taxon>Bacteroidales</taxon>
        <taxon>Bacteroidaceae</taxon>
        <taxon>Bacteroides</taxon>
    </lineage>
</organism>
<evidence type="ECO:0000313" key="2">
    <source>
        <dbReference type="EMBL" id="RHF10408.1"/>
    </source>
</evidence>
<dbReference type="Proteomes" id="UP000520291">
    <property type="component" value="Unassembled WGS sequence"/>
</dbReference>
<dbReference type="PANTHER" id="PTHR41244">
    <property type="entry name" value="RHAMNAN SYNTHESIS F"/>
    <property type="match status" value="1"/>
</dbReference>